<keyword evidence="9" id="KW-1185">Reference proteome</keyword>
<proteinExistence type="inferred from homology"/>
<organism evidence="8 9">
    <name type="scientific">Phytophthora megakarya</name>
    <dbReference type="NCBI Taxonomy" id="4795"/>
    <lineage>
        <taxon>Eukaryota</taxon>
        <taxon>Sar</taxon>
        <taxon>Stramenopiles</taxon>
        <taxon>Oomycota</taxon>
        <taxon>Peronosporomycetes</taxon>
        <taxon>Peronosporales</taxon>
        <taxon>Peronosporaceae</taxon>
        <taxon>Phytophthora</taxon>
    </lineage>
</organism>
<dbReference type="GO" id="GO:0000398">
    <property type="term" value="P:mRNA splicing, via spliceosome"/>
    <property type="evidence" value="ECO:0007669"/>
    <property type="project" value="UniProtKB-UniRule"/>
</dbReference>
<dbReference type="Pfam" id="PF03371">
    <property type="entry name" value="PRP38"/>
    <property type="match status" value="1"/>
</dbReference>
<evidence type="ECO:0000313" key="9">
    <source>
        <dbReference type="Proteomes" id="UP000198211"/>
    </source>
</evidence>
<evidence type="ECO:0000256" key="3">
    <source>
        <dbReference type="ARBA" id="ARBA00022664"/>
    </source>
</evidence>
<dbReference type="GO" id="GO:0005681">
    <property type="term" value="C:spliceosomal complex"/>
    <property type="evidence" value="ECO:0007669"/>
    <property type="project" value="UniProtKB-KW"/>
</dbReference>
<evidence type="ECO:0000256" key="1">
    <source>
        <dbReference type="ARBA" id="ARBA00004123"/>
    </source>
</evidence>
<protein>
    <recommendedName>
        <fullName evidence="7">Pre-mRNA-splicing factor 38</fullName>
    </recommendedName>
</protein>
<keyword evidence="6 7" id="KW-0539">Nucleus</keyword>
<evidence type="ECO:0000256" key="5">
    <source>
        <dbReference type="ARBA" id="ARBA00023187"/>
    </source>
</evidence>
<gene>
    <name evidence="8" type="ORF">PHMEG_00018817</name>
</gene>
<dbReference type="Proteomes" id="UP000198211">
    <property type="component" value="Unassembled WGS sequence"/>
</dbReference>
<dbReference type="InterPro" id="IPR005037">
    <property type="entry name" value="PRP38"/>
</dbReference>
<evidence type="ECO:0000256" key="4">
    <source>
        <dbReference type="ARBA" id="ARBA00022728"/>
    </source>
</evidence>
<dbReference type="EMBL" id="NBNE01003087">
    <property type="protein sequence ID" value="OWZ08611.1"/>
    <property type="molecule type" value="Genomic_DNA"/>
</dbReference>
<evidence type="ECO:0000313" key="8">
    <source>
        <dbReference type="EMBL" id="OWZ08611.1"/>
    </source>
</evidence>
<comment type="similarity">
    <text evidence="2 7">Belongs to the PRP38 family.</text>
</comment>
<evidence type="ECO:0000256" key="2">
    <source>
        <dbReference type="ARBA" id="ARBA00006164"/>
    </source>
</evidence>
<comment type="function">
    <text evidence="7">Required for pre-mRNA splicing.</text>
</comment>
<sequence length="44" mass="5316">HISCLQLKMLQPQPEREITKKFIQNDEYLTVLGAVYLRFLRRIL</sequence>
<evidence type="ECO:0000256" key="6">
    <source>
        <dbReference type="ARBA" id="ARBA00023242"/>
    </source>
</evidence>
<keyword evidence="3 7" id="KW-0507">mRNA processing</keyword>
<keyword evidence="5 7" id="KW-0508">mRNA splicing</keyword>
<feature type="non-terminal residue" evidence="8">
    <location>
        <position position="1"/>
    </location>
</feature>
<dbReference type="AlphaFoldDB" id="A0A225VSV1"/>
<keyword evidence="4 7" id="KW-0747">Spliceosome</keyword>
<comment type="subcellular location">
    <subcellularLocation>
        <location evidence="1 7">Nucleus</location>
    </subcellularLocation>
</comment>
<comment type="caution">
    <text evidence="8">The sequence shown here is derived from an EMBL/GenBank/DDBJ whole genome shotgun (WGS) entry which is preliminary data.</text>
</comment>
<reference evidence="9" key="1">
    <citation type="submission" date="2017-03" db="EMBL/GenBank/DDBJ databases">
        <title>Phytopthora megakarya and P. palmivora, two closely related causual agents of cacao black pod achieved similar genome size and gene model numbers by different mechanisms.</title>
        <authorList>
            <person name="Ali S."/>
            <person name="Shao J."/>
            <person name="Larry D.J."/>
            <person name="Kronmiller B."/>
            <person name="Shen D."/>
            <person name="Strem M.D."/>
            <person name="Melnick R.L."/>
            <person name="Guiltinan M.J."/>
            <person name="Tyler B.M."/>
            <person name="Meinhardt L.W."/>
            <person name="Bailey B.A."/>
        </authorList>
    </citation>
    <scope>NUCLEOTIDE SEQUENCE [LARGE SCALE GENOMIC DNA]</scope>
    <source>
        <strain evidence="9">zdho120</strain>
    </source>
</reference>
<name>A0A225VSV1_9STRA</name>
<accession>A0A225VSV1</accession>
<evidence type="ECO:0000256" key="7">
    <source>
        <dbReference type="RuleBase" id="RU367025"/>
    </source>
</evidence>